<feature type="region of interest" description="Disordered" evidence="1">
    <location>
        <begin position="117"/>
        <end position="140"/>
    </location>
</feature>
<comment type="caution">
    <text evidence="2">The sequence shown here is derived from an EMBL/GenBank/DDBJ whole genome shotgun (WGS) entry which is preliminary data.</text>
</comment>
<evidence type="ECO:0000256" key="1">
    <source>
        <dbReference type="SAM" id="MobiDB-lite"/>
    </source>
</evidence>
<feature type="compositionally biased region" description="Basic and acidic residues" evidence="1">
    <location>
        <begin position="131"/>
        <end position="140"/>
    </location>
</feature>
<protein>
    <submittedName>
        <fullName evidence="2">Uncharacterized protein</fullName>
    </submittedName>
</protein>
<sequence length="140" mass="15269">MLRQGLEDVLLSSILGNKDATEVAHLHELDASFSDYYITCVLMSSYALSPIESHSLKICRAIFRITNSINPPPPGLCNFEFQPEKEKALKRNLSAEDGETEACGGLPQERRACGVYAQEMGGRGGTTSHSGHRELGDDSL</sequence>
<accession>A0A8K0E5T0</accession>
<evidence type="ECO:0000313" key="3">
    <source>
        <dbReference type="Proteomes" id="UP000796880"/>
    </source>
</evidence>
<organism evidence="2 3">
    <name type="scientific">Rhamnella rubrinervis</name>
    <dbReference type="NCBI Taxonomy" id="2594499"/>
    <lineage>
        <taxon>Eukaryota</taxon>
        <taxon>Viridiplantae</taxon>
        <taxon>Streptophyta</taxon>
        <taxon>Embryophyta</taxon>
        <taxon>Tracheophyta</taxon>
        <taxon>Spermatophyta</taxon>
        <taxon>Magnoliopsida</taxon>
        <taxon>eudicotyledons</taxon>
        <taxon>Gunneridae</taxon>
        <taxon>Pentapetalae</taxon>
        <taxon>rosids</taxon>
        <taxon>fabids</taxon>
        <taxon>Rosales</taxon>
        <taxon>Rhamnaceae</taxon>
        <taxon>rhamnoid group</taxon>
        <taxon>Rhamneae</taxon>
        <taxon>Rhamnella</taxon>
    </lineage>
</organism>
<gene>
    <name evidence="2" type="ORF">FNV43_RR20100</name>
</gene>
<dbReference type="AlphaFoldDB" id="A0A8K0E5T0"/>
<dbReference type="EMBL" id="VOIH02000009">
    <property type="protein sequence ID" value="KAF3437347.1"/>
    <property type="molecule type" value="Genomic_DNA"/>
</dbReference>
<proteinExistence type="predicted"/>
<dbReference type="Proteomes" id="UP000796880">
    <property type="component" value="Unassembled WGS sequence"/>
</dbReference>
<evidence type="ECO:0000313" key="2">
    <source>
        <dbReference type="EMBL" id="KAF3437347.1"/>
    </source>
</evidence>
<keyword evidence="3" id="KW-1185">Reference proteome</keyword>
<reference evidence="2" key="1">
    <citation type="submission" date="2020-03" db="EMBL/GenBank/DDBJ databases">
        <title>A high-quality chromosome-level genome assembly of a woody plant with both climbing and erect habits, Rhamnella rubrinervis.</title>
        <authorList>
            <person name="Lu Z."/>
            <person name="Yang Y."/>
            <person name="Zhu X."/>
            <person name="Sun Y."/>
        </authorList>
    </citation>
    <scope>NUCLEOTIDE SEQUENCE</scope>
    <source>
        <strain evidence="2">BYM</strain>
        <tissue evidence="2">Leaf</tissue>
    </source>
</reference>
<name>A0A8K0E5T0_9ROSA</name>